<dbReference type="FunFam" id="3.10.20.90:FF:000208">
    <property type="entry name" value="Small ubiquitin-related modifier"/>
    <property type="match status" value="1"/>
</dbReference>
<feature type="domain" description="Ubiquitin-like" evidence="2">
    <location>
        <begin position="63"/>
        <end position="140"/>
    </location>
</feature>
<sequence>SIPIPIPPPNLLLPHSHVSTFAVCEQNSKSRHRRQRNNKMSEQQANNSTNTSQAADDKKEGAEHINLKVVGNDHNEVFFKIKRTTQLKKLMEAYCERQGKTMASVRFLYDGERIQAHHTPAELDMEDGDAIDVMVEQLGGAVSF</sequence>
<accession>A0A1D1Z2V7</accession>
<dbReference type="InterPro" id="IPR000626">
    <property type="entry name" value="Ubiquitin-like_dom"/>
</dbReference>
<dbReference type="AlphaFoldDB" id="A0A1D1Z2V7"/>
<gene>
    <name evidence="3" type="primary">pmt3_2</name>
    <name evidence="3" type="ORF">g.173107</name>
</gene>
<evidence type="ECO:0000259" key="2">
    <source>
        <dbReference type="PROSITE" id="PS50053"/>
    </source>
</evidence>
<dbReference type="Pfam" id="PF11976">
    <property type="entry name" value="Rad60-SLD"/>
    <property type="match status" value="1"/>
</dbReference>
<dbReference type="InterPro" id="IPR029071">
    <property type="entry name" value="Ubiquitin-like_domsf"/>
</dbReference>
<reference evidence="3" key="1">
    <citation type="submission" date="2015-07" db="EMBL/GenBank/DDBJ databases">
        <title>Transcriptome Assembly of Anthurium amnicola.</title>
        <authorList>
            <person name="Suzuki J."/>
        </authorList>
    </citation>
    <scope>NUCLEOTIDE SEQUENCE</scope>
</reference>
<evidence type="ECO:0000313" key="3">
    <source>
        <dbReference type="EMBL" id="JAT61172.1"/>
    </source>
</evidence>
<dbReference type="EMBL" id="GDJX01006764">
    <property type="protein sequence ID" value="JAT61172.1"/>
    <property type="molecule type" value="Transcribed_RNA"/>
</dbReference>
<dbReference type="SMART" id="SM00213">
    <property type="entry name" value="UBQ"/>
    <property type="match status" value="1"/>
</dbReference>
<feature type="compositionally biased region" description="Polar residues" evidence="1">
    <location>
        <begin position="38"/>
        <end position="54"/>
    </location>
</feature>
<dbReference type="SUPFAM" id="SSF54236">
    <property type="entry name" value="Ubiquitin-like"/>
    <property type="match status" value="1"/>
</dbReference>
<dbReference type="PANTHER" id="PTHR10562">
    <property type="entry name" value="SMALL UBIQUITIN-RELATED MODIFIER"/>
    <property type="match status" value="1"/>
</dbReference>
<name>A0A1D1Z2V7_9ARAE</name>
<feature type="non-terminal residue" evidence="3">
    <location>
        <position position="1"/>
    </location>
</feature>
<evidence type="ECO:0000256" key="1">
    <source>
        <dbReference type="SAM" id="MobiDB-lite"/>
    </source>
</evidence>
<dbReference type="Gene3D" id="3.10.20.90">
    <property type="entry name" value="Phosphatidylinositol 3-kinase Catalytic Subunit, Chain A, domain 1"/>
    <property type="match status" value="1"/>
</dbReference>
<feature type="region of interest" description="Disordered" evidence="1">
    <location>
        <begin position="26"/>
        <end position="63"/>
    </location>
</feature>
<dbReference type="CDD" id="cd16116">
    <property type="entry name" value="Ubl_Smt3_like"/>
    <property type="match status" value="1"/>
</dbReference>
<organism evidence="3">
    <name type="scientific">Anthurium amnicola</name>
    <dbReference type="NCBI Taxonomy" id="1678845"/>
    <lineage>
        <taxon>Eukaryota</taxon>
        <taxon>Viridiplantae</taxon>
        <taxon>Streptophyta</taxon>
        <taxon>Embryophyta</taxon>
        <taxon>Tracheophyta</taxon>
        <taxon>Spermatophyta</taxon>
        <taxon>Magnoliopsida</taxon>
        <taxon>Liliopsida</taxon>
        <taxon>Araceae</taxon>
        <taxon>Pothoideae</taxon>
        <taxon>Potheae</taxon>
        <taxon>Anthurium</taxon>
    </lineage>
</organism>
<dbReference type="InterPro" id="IPR022617">
    <property type="entry name" value="Rad60/SUMO-like_dom"/>
</dbReference>
<protein>
    <submittedName>
        <fullName evidence="3">Ubiquitin-like protein pmt3/smt3</fullName>
    </submittedName>
</protein>
<proteinExistence type="predicted"/>
<dbReference type="PROSITE" id="PS50053">
    <property type="entry name" value="UBIQUITIN_2"/>
    <property type="match status" value="1"/>
</dbReference>